<protein>
    <submittedName>
        <fullName evidence="2">Uncharacterized protein</fullName>
    </submittedName>
</protein>
<dbReference type="Proteomes" id="UP000596661">
    <property type="component" value="Chromosome 7"/>
</dbReference>
<dbReference type="Gramene" id="evm.model.07.1068">
    <property type="protein sequence ID" value="cds.evm.model.07.1068"/>
    <property type="gene ID" value="evm.TU.07.1068"/>
</dbReference>
<keyword evidence="3" id="KW-1185">Reference proteome</keyword>
<organism evidence="2 3">
    <name type="scientific">Cannabis sativa</name>
    <name type="common">Hemp</name>
    <name type="synonym">Marijuana</name>
    <dbReference type="NCBI Taxonomy" id="3483"/>
    <lineage>
        <taxon>Eukaryota</taxon>
        <taxon>Viridiplantae</taxon>
        <taxon>Streptophyta</taxon>
        <taxon>Embryophyta</taxon>
        <taxon>Tracheophyta</taxon>
        <taxon>Spermatophyta</taxon>
        <taxon>Magnoliopsida</taxon>
        <taxon>eudicotyledons</taxon>
        <taxon>Gunneridae</taxon>
        <taxon>Pentapetalae</taxon>
        <taxon>rosids</taxon>
        <taxon>fabids</taxon>
        <taxon>Rosales</taxon>
        <taxon>Cannabaceae</taxon>
        <taxon>Cannabis</taxon>
    </lineage>
</organism>
<evidence type="ECO:0000256" key="1">
    <source>
        <dbReference type="SAM" id="MobiDB-lite"/>
    </source>
</evidence>
<dbReference type="EMBL" id="UZAU01000655">
    <property type="status" value="NOT_ANNOTATED_CDS"/>
    <property type="molecule type" value="Genomic_DNA"/>
</dbReference>
<reference evidence="2" key="1">
    <citation type="submission" date="2018-11" db="EMBL/GenBank/DDBJ databases">
        <authorList>
            <person name="Grassa J C."/>
        </authorList>
    </citation>
    <scope>NUCLEOTIDE SEQUENCE [LARGE SCALE GENOMIC DNA]</scope>
</reference>
<reference evidence="2" key="2">
    <citation type="submission" date="2021-03" db="UniProtKB">
        <authorList>
            <consortium name="EnsemblPlants"/>
        </authorList>
    </citation>
    <scope>IDENTIFICATION</scope>
</reference>
<dbReference type="AlphaFoldDB" id="A0A803Q156"/>
<sequence length="269" mass="29754">MDAHRNIRGQGKMAETGGGLGGRNPKTPMDAAEVAVKLKEVAKKIYLRLLLTGSIGLQRCKPESLNKRKRFRGLDSGMLLWCLHCNYQLYWFSRCQQNNLLLMVDKALQAEGAVKFLQETREAPSAGGTTTLPISGPGKEGGDSTIEHEKRIFPTTRSLGQSSGVLRILALKAKDLLHSGCVGFLAIVINSDRAVILGPMEVRVVKEFLDVLPNELLGLPPQREINLIIDFVPGVEPISKAPYRMAPVEIKELKIVAIFCTRKCTYRFK</sequence>
<feature type="region of interest" description="Disordered" evidence="1">
    <location>
        <begin position="1"/>
        <end position="25"/>
    </location>
</feature>
<evidence type="ECO:0000313" key="3">
    <source>
        <dbReference type="Proteomes" id="UP000596661"/>
    </source>
</evidence>
<evidence type="ECO:0000313" key="2">
    <source>
        <dbReference type="EnsemblPlants" id="cds.evm.model.07.1068"/>
    </source>
</evidence>
<accession>A0A803Q156</accession>
<dbReference type="EnsemblPlants" id="evm.model.07.1068">
    <property type="protein sequence ID" value="cds.evm.model.07.1068"/>
    <property type="gene ID" value="evm.TU.07.1068"/>
</dbReference>
<name>A0A803Q156_CANSA</name>
<proteinExistence type="predicted"/>
<feature type="region of interest" description="Disordered" evidence="1">
    <location>
        <begin position="124"/>
        <end position="143"/>
    </location>
</feature>